<dbReference type="Proteomes" id="UP000183413">
    <property type="component" value="Unassembled WGS sequence"/>
</dbReference>
<dbReference type="AlphaFoldDB" id="A0A1I5YXM9"/>
<dbReference type="InterPro" id="IPR011010">
    <property type="entry name" value="DNA_brk_join_enz"/>
</dbReference>
<evidence type="ECO:0000256" key="1">
    <source>
        <dbReference type="ARBA" id="ARBA00023125"/>
    </source>
</evidence>
<feature type="compositionally biased region" description="Low complexity" evidence="2">
    <location>
        <begin position="106"/>
        <end position="122"/>
    </location>
</feature>
<name>A0A1I5YXM9_9ACTN</name>
<keyword evidence="4" id="KW-1185">Reference proteome</keyword>
<gene>
    <name evidence="3" type="ORF">SAMN04489713_1417</name>
</gene>
<dbReference type="EMBL" id="FOVH01000041">
    <property type="protein sequence ID" value="SFQ48998.1"/>
    <property type="molecule type" value="Genomic_DNA"/>
</dbReference>
<feature type="region of interest" description="Disordered" evidence="2">
    <location>
        <begin position="100"/>
        <end position="122"/>
    </location>
</feature>
<sequence>MRLSLTRIREACQCCCNEWDASCEVPRCCALEGGECCQSRLSSRMIQFVHAVLRNALQTAVRDEIIPRNVAKLVTVTTPKYGVNRGLTVDQARDVLKAAKDERRAGAMPRPAARGAARAVVG</sequence>
<dbReference type="eggNOG" id="COG0582">
    <property type="taxonomic scope" value="Bacteria"/>
</dbReference>
<dbReference type="InterPro" id="IPR010998">
    <property type="entry name" value="Integrase_recombinase_N"/>
</dbReference>
<proteinExistence type="predicted"/>
<evidence type="ECO:0000313" key="4">
    <source>
        <dbReference type="Proteomes" id="UP000183413"/>
    </source>
</evidence>
<dbReference type="GO" id="GO:0003677">
    <property type="term" value="F:DNA binding"/>
    <property type="evidence" value="ECO:0007669"/>
    <property type="project" value="UniProtKB-KW"/>
</dbReference>
<accession>A0A1I5YXM9</accession>
<evidence type="ECO:0000256" key="2">
    <source>
        <dbReference type="SAM" id="MobiDB-lite"/>
    </source>
</evidence>
<protein>
    <submittedName>
        <fullName evidence="3">Uncharacterized protein</fullName>
    </submittedName>
</protein>
<dbReference type="Gene3D" id="1.10.150.130">
    <property type="match status" value="1"/>
</dbReference>
<keyword evidence="1" id="KW-0238">DNA-binding</keyword>
<reference evidence="3 4" key="1">
    <citation type="submission" date="2016-10" db="EMBL/GenBank/DDBJ databases">
        <authorList>
            <person name="de Groot N.N."/>
        </authorList>
    </citation>
    <scope>NUCLEOTIDE SEQUENCE [LARGE SCALE GENOMIC DNA]</scope>
    <source>
        <strain evidence="3 4">DSM 43067</strain>
    </source>
</reference>
<dbReference type="SUPFAM" id="SSF56349">
    <property type="entry name" value="DNA breaking-rejoining enzymes"/>
    <property type="match status" value="1"/>
</dbReference>
<dbReference type="STRING" id="1993.SAMN04489713_1417"/>
<dbReference type="InParanoid" id="A0A1I5YXM9"/>
<evidence type="ECO:0000313" key="3">
    <source>
        <dbReference type="EMBL" id="SFQ48998.1"/>
    </source>
</evidence>
<organism evidence="3 4">
    <name type="scientific">Actinomadura madurae</name>
    <dbReference type="NCBI Taxonomy" id="1993"/>
    <lineage>
        <taxon>Bacteria</taxon>
        <taxon>Bacillati</taxon>
        <taxon>Actinomycetota</taxon>
        <taxon>Actinomycetes</taxon>
        <taxon>Streptosporangiales</taxon>
        <taxon>Thermomonosporaceae</taxon>
        <taxon>Actinomadura</taxon>
    </lineage>
</organism>